<keyword evidence="5 8" id="KW-0648">Protein biosynthesis</keyword>
<evidence type="ECO:0000256" key="9">
    <source>
        <dbReference type="PROSITE-ProRule" id="PRU00182"/>
    </source>
</evidence>
<evidence type="ECO:0000256" key="6">
    <source>
        <dbReference type="ARBA" id="ARBA00023146"/>
    </source>
</evidence>
<keyword evidence="2 8" id="KW-0547">Nucleotide-binding</keyword>
<sequence length="427" mass="48034">MVKIVLQLLRFFVIAMRDFIKYLKDRGILEDFSSGLDNVISPVSAYIGFDPTAPSLHIGHWLGICFLRRMATFGVTPMALVGSATGMIGDPSGKSVERSLLERNQVAYNSQKLSECLSHYLPEVQIVNNLDWFKDTTVIDFLRDVGKHFRLGTMLSKDTIKQRIQSEEGISYTEFSYILLQSYDFAHLFEKHGVSLQCGGSDQWGNITSGIDYIRRRGLGQAYGLTYPLLTNSQGKKIGKTETGTIWLDPNLTSPYELYQYFLRLPDQETPKIARMLTLLSNEEIFDLDQKFLLDPIAVKRFVAETIVASIHGEGGLQEALAVTQSMHPGRVSFISEKDFQDLISMGQGVSLERSQTIGKRWVDLFVDVGVCGSKGEARRLVKQKGLYVNSDPVADEQSVFEEAQICFDQYVLLAQGKKKKLVLRLI</sequence>
<dbReference type="SUPFAM" id="SSF55174">
    <property type="entry name" value="Alpha-L RNA-binding motif"/>
    <property type="match status" value="1"/>
</dbReference>
<comment type="subcellular location">
    <subcellularLocation>
        <location evidence="8">Cytoplasm</location>
    </subcellularLocation>
</comment>
<feature type="binding site" evidence="8">
    <location>
        <position position="46"/>
    </location>
    <ligand>
        <name>L-tyrosine</name>
        <dbReference type="ChEBI" id="CHEBI:58315"/>
    </ligand>
</feature>
<dbReference type="GO" id="GO:0005829">
    <property type="term" value="C:cytosol"/>
    <property type="evidence" value="ECO:0007669"/>
    <property type="project" value="TreeGrafter"/>
</dbReference>
<dbReference type="PRINTS" id="PR01040">
    <property type="entry name" value="TRNASYNTHTYR"/>
</dbReference>
<dbReference type="CDD" id="cd00165">
    <property type="entry name" value="S4"/>
    <property type="match status" value="1"/>
</dbReference>
<dbReference type="InterPro" id="IPR014729">
    <property type="entry name" value="Rossmann-like_a/b/a_fold"/>
</dbReference>
<feature type="short sequence motif" description="'KMSKS' region" evidence="8">
    <location>
        <begin position="237"/>
        <end position="241"/>
    </location>
</feature>
<dbReference type="Proteomes" id="UP000001260">
    <property type="component" value="Chromosome"/>
</dbReference>
<evidence type="ECO:0000256" key="5">
    <source>
        <dbReference type="ARBA" id="ARBA00022917"/>
    </source>
</evidence>
<organism evidence="11 12">
    <name type="scientific">Chlamydia felis (strain Fe/C-56)</name>
    <name type="common">Chlamydophila felis</name>
    <dbReference type="NCBI Taxonomy" id="264202"/>
    <lineage>
        <taxon>Bacteria</taxon>
        <taxon>Pseudomonadati</taxon>
        <taxon>Chlamydiota</taxon>
        <taxon>Chlamydiia</taxon>
        <taxon>Chlamydiales</taxon>
        <taxon>Chlamydiaceae</taxon>
        <taxon>Chlamydia/Chlamydophila group</taxon>
        <taxon>Chlamydia</taxon>
    </lineage>
</organism>
<name>Q254D9_CHLFF</name>
<feature type="short sequence motif" description="'HIGH' region" evidence="8">
    <location>
        <begin position="51"/>
        <end position="60"/>
    </location>
</feature>
<protein>
    <recommendedName>
        <fullName evidence="8">Tyrosine--tRNA ligase</fullName>
        <ecNumber evidence="8">6.1.1.1</ecNumber>
    </recommendedName>
    <alternativeName>
        <fullName evidence="8">Tyrosyl-tRNA synthetase</fullName>
        <shortName evidence="8">TyrRS</shortName>
    </alternativeName>
</protein>
<dbReference type="EC" id="6.1.1.1" evidence="8"/>
<dbReference type="InterPro" id="IPR024107">
    <property type="entry name" value="Tyr-tRNA-ligase_bac_1"/>
</dbReference>
<dbReference type="KEGG" id="cfe:CF0577"/>
<dbReference type="GO" id="GO:0005524">
    <property type="term" value="F:ATP binding"/>
    <property type="evidence" value="ECO:0007669"/>
    <property type="project" value="UniProtKB-UniRule"/>
</dbReference>
<dbReference type="GO" id="GO:0003723">
    <property type="term" value="F:RNA binding"/>
    <property type="evidence" value="ECO:0007669"/>
    <property type="project" value="UniProtKB-KW"/>
</dbReference>
<dbReference type="FunFam" id="3.40.50.620:FF:000287">
    <property type="entry name" value="Tyrosine--tRNA ligase"/>
    <property type="match status" value="1"/>
</dbReference>
<dbReference type="Gene3D" id="3.40.50.620">
    <property type="entry name" value="HUPs"/>
    <property type="match status" value="1"/>
</dbReference>
<dbReference type="Gene3D" id="1.10.240.10">
    <property type="entry name" value="Tyrosyl-Transfer RNA Synthetase"/>
    <property type="match status" value="1"/>
</dbReference>
<dbReference type="Gene3D" id="3.10.290.10">
    <property type="entry name" value="RNA-binding S4 domain"/>
    <property type="match status" value="1"/>
</dbReference>
<dbReference type="InterPro" id="IPR002305">
    <property type="entry name" value="aa-tRNA-synth_Ic"/>
</dbReference>
<evidence type="ECO:0000256" key="8">
    <source>
        <dbReference type="HAMAP-Rule" id="MF_02006"/>
    </source>
</evidence>
<feature type="binding site" evidence="8">
    <location>
        <position position="240"/>
    </location>
    <ligand>
        <name>ATP</name>
        <dbReference type="ChEBI" id="CHEBI:30616"/>
    </ligand>
</feature>
<comment type="similarity">
    <text evidence="8">Belongs to the class-I aminoacyl-tRNA synthetase family. TyrS type 1 subfamily.</text>
</comment>
<keyword evidence="12" id="KW-1185">Reference proteome</keyword>
<evidence type="ECO:0000256" key="1">
    <source>
        <dbReference type="ARBA" id="ARBA00022598"/>
    </source>
</evidence>
<evidence type="ECO:0000256" key="4">
    <source>
        <dbReference type="ARBA" id="ARBA00022884"/>
    </source>
</evidence>
<feature type="binding site" evidence="8">
    <location>
        <position position="177"/>
    </location>
    <ligand>
        <name>L-tyrosine</name>
        <dbReference type="ChEBI" id="CHEBI:58315"/>
    </ligand>
</feature>
<dbReference type="CDD" id="cd00805">
    <property type="entry name" value="TyrRS_core"/>
    <property type="match status" value="1"/>
</dbReference>
<dbReference type="Pfam" id="PF22421">
    <property type="entry name" value="SYY_C-terminal"/>
    <property type="match status" value="1"/>
</dbReference>
<dbReference type="HOGENOM" id="CLU_024003_0_3_0"/>
<dbReference type="PROSITE" id="PS50889">
    <property type="entry name" value="S4"/>
    <property type="match status" value="1"/>
</dbReference>
<dbReference type="SUPFAM" id="SSF52374">
    <property type="entry name" value="Nucleotidylyl transferase"/>
    <property type="match status" value="1"/>
</dbReference>
<dbReference type="InterPro" id="IPR036986">
    <property type="entry name" value="S4_RNA-bd_sf"/>
</dbReference>
<dbReference type="STRING" id="264202.CF0577"/>
<evidence type="ECO:0000256" key="2">
    <source>
        <dbReference type="ARBA" id="ARBA00022741"/>
    </source>
</evidence>
<dbReference type="GO" id="GO:0004831">
    <property type="term" value="F:tyrosine-tRNA ligase activity"/>
    <property type="evidence" value="ECO:0007669"/>
    <property type="project" value="UniProtKB-UniRule"/>
</dbReference>
<proteinExistence type="inferred from homology"/>
<gene>
    <name evidence="8 11" type="primary">tyrS</name>
    <name evidence="11" type="ordered locus">CF0577</name>
</gene>
<dbReference type="NCBIfam" id="TIGR00234">
    <property type="entry name" value="tyrS"/>
    <property type="match status" value="1"/>
</dbReference>
<keyword evidence="4 9" id="KW-0694">RNA-binding</keyword>
<comment type="catalytic activity">
    <reaction evidence="7 8">
        <text>tRNA(Tyr) + L-tyrosine + ATP = L-tyrosyl-tRNA(Tyr) + AMP + diphosphate + H(+)</text>
        <dbReference type="Rhea" id="RHEA:10220"/>
        <dbReference type="Rhea" id="RHEA-COMP:9706"/>
        <dbReference type="Rhea" id="RHEA-COMP:9707"/>
        <dbReference type="ChEBI" id="CHEBI:15378"/>
        <dbReference type="ChEBI" id="CHEBI:30616"/>
        <dbReference type="ChEBI" id="CHEBI:33019"/>
        <dbReference type="ChEBI" id="CHEBI:58315"/>
        <dbReference type="ChEBI" id="CHEBI:78442"/>
        <dbReference type="ChEBI" id="CHEBI:78536"/>
        <dbReference type="ChEBI" id="CHEBI:456215"/>
        <dbReference type="EC" id="6.1.1.1"/>
    </reaction>
</comment>
<keyword evidence="1 8" id="KW-0436">Ligase</keyword>
<dbReference type="EMBL" id="AP006861">
    <property type="protein sequence ID" value="BAE81349.1"/>
    <property type="molecule type" value="Genomic_DNA"/>
</dbReference>
<reference evidence="11 12" key="1">
    <citation type="journal article" date="2006" name="DNA Res.">
        <title>Genome sequence of the cat pathogen, Chlamydophila felis.</title>
        <authorList>
            <person name="Azuma Y."/>
            <person name="Hirakawa H."/>
            <person name="Yamashita A."/>
            <person name="Cai Y."/>
            <person name="Rahman M.A."/>
            <person name="Suzuki H."/>
            <person name="Mitaku S."/>
            <person name="Toh H."/>
            <person name="Goto S."/>
            <person name="Murakami T."/>
            <person name="Sugi K."/>
            <person name="Hayashi H."/>
            <person name="Fukushi H."/>
            <person name="Hattori M."/>
            <person name="Kuhara S."/>
            <person name="Shirai M."/>
        </authorList>
    </citation>
    <scope>NUCLEOTIDE SEQUENCE [LARGE SCALE GENOMIC DNA]</scope>
    <source>
        <strain evidence="11 12">Fe/C-56</strain>
    </source>
</reference>
<comment type="subunit">
    <text evidence="8">Homodimer.</text>
</comment>
<dbReference type="InterPro" id="IPR024088">
    <property type="entry name" value="Tyr-tRNA-ligase_bac-type"/>
</dbReference>
<evidence type="ECO:0000313" key="11">
    <source>
        <dbReference type="EMBL" id="BAE81349.1"/>
    </source>
</evidence>
<dbReference type="InterPro" id="IPR054608">
    <property type="entry name" value="SYY-like_C"/>
</dbReference>
<keyword evidence="6 8" id="KW-0030">Aminoacyl-tRNA synthetase</keyword>
<dbReference type="InterPro" id="IPR002307">
    <property type="entry name" value="Tyr-tRNA-ligase"/>
</dbReference>
<keyword evidence="8" id="KW-0963">Cytoplasm</keyword>
<dbReference type="Pfam" id="PF00579">
    <property type="entry name" value="tRNA-synt_1b"/>
    <property type="match status" value="1"/>
</dbReference>
<dbReference type="GO" id="GO:0006437">
    <property type="term" value="P:tyrosyl-tRNA aminoacylation"/>
    <property type="evidence" value="ECO:0007669"/>
    <property type="project" value="UniProtKB-UniRule"/>
</dbReference>
<evidence type="ECO:0000256" key="7">
    <source>
        <dbReference type="ARBA" id="ARBA00048248"/>
    </source>
</evidence>
<dbReference type="HAMAP" id="MF_02006">
    <property type="entry name" value="Tyr_tRNA_synth_type1"/>
    <property type="match status" value="1"/>
</dbReference>
<dbReference type="PANTHER" id="PTHR11766:SF0">
    <property type="entry name" value="TYROSINE--TRNA LIGASE, MITOCHONDRIAL"/>
    <property type="match status" value="1"/>
</dbReference>
<keyword evidence="3 8" id="KW-0067">ATP-binding</keyword>
<comment type="function">
    <text evidence="8">Catalyzes the attachment of tyrosine to tRNA(Tyr) in a two-step reaction: tyrosine is first activated by ATP to form Tyr-AMP and then transferred to the acceptor end of tRNA(Tyr).</text>
</comment>
<dbReference type="AlphaFoldDB" id="Q254D9"/>
<evidence type="ECO:0000259" key="10">
    <source>
        <dbReference type="Pfam" id="PF22421"/>
    </source>
</evidence>
<feature type="binding site" evidence="8">
    <location>
        <position position="181"/>
    </location>
    <ligand>
        <name>L-tyrosine</name>
        <dbReference type="ChEBI" id="CHEBI:58315"/>
    </ligand>
</feature>
<feature type="domain" description="Tyrosine--tRNA ligase SYY-like C-terminal" evidence="10">
    <location>
        <begin position="360"/>
        <end position="420"/>
    </location>
</feature>
<evidence type="ECO:0000256" key="3">
    <source>
        <dbReference type="ARBA" id="ARBA00022840"/>
    </source>
</evidence>
<dbReference type="eggNOG" id="COG0162">
    <property type="taxonomic scope" value="Bacteria"/>
</dbReference>
<evidence type="ECO:0000313" key="12">
    <source>
        <dbReference type="Proteomes" id="UP000001260"/>
    </source>
</evidence>
<dbReference type="PANTHER" id="PTHR11766">
    <property type="entry name" value="TYROSYL-TRNA SYNTHETASE"/>
    <property type="match status" value="1"/>
</dbReference>
<accession>Q254D9</accession>